<evidence type="ECO:0000256" key="1">
    <source>
        <dbReference type="ARBA" id="ARBA00004141"/>
    </source>
</evidence>
<evidence type="ECO:0000259" key="11">
    <source>
        <dbReference type="PROSITE" id="PS51371"/>
    </source>
</evidence>
<sequence>MTLLLIYIALALGVSFLCSVAEAVLLSVTSAYSSLLEQGGKRSGKLLGQLTKDVERPLAAILTLNTIAHTIGAAGAGAQATVVFGSAYLGAFSAVLTLLILVLSEIIPKTLGAYYWRSLAPMTAYGLHYLIKLLYPFIRLSEMLTRLITRGERTGAGLDRQELAIAADISSAEGHLDESESLVVKNLLALRHTMIREAMTPRTVLFSENQTDTVSDVLGRHKTIPFSRIPIYDQNPDDITGVVLLSDLLLAQARGDTEQPVSEFRRELPALLGAMPLTQALEEFLRKKTHMILVVTEFGDVQGIITLEDVLETLLGREIVDENDKTRDMQELARRHWRRQASRNGSETTSDADPD</sequence>
<evidence type="ECO:0000313" key="13">
    <source>
        <dbReference type="EMBL" id="MDO3381296.1"/>
    </source>
</evidence>
<feature type="transmembrane region" description="Helical" evidence="10">
    <location>
        <begin position="87"/>
        <end position="107"/>
    </location>
</feature>
<dbReference type="PANTHER" id="PTHR22777">
    <property type="entry name" value="HEMOLYSIN-RELATED"/>
    <property type="match status" value="1"/>
</dbReference>
<comment type="caution">
    <text evidence="13">The sequence shown here is derived from an EMBL/GenBank/DDBJ whole genome shotgun (WGS) entry which is preliminary data.</text>
</comment>
<dbReference type="Pfam" id="PF01595">
    <property type="entry name" value="CNNM"/>
    <property type="match status" value="1"/>
</dbReference>
<dbReference type="InterPro" id="IPR000644">
    <property type="entry name" value="CBS_dom"/>
</dbReference>
<evidence type="ECO:0000259" key="12">
    <source>
        <dbReference type="PROSITE" id="PS51846"/>
    </source>
</evidence>
<feature type="region of interest" description="Disordered" evidence="9">
    <location>
        <begin position="335"/>
        <end position="355"/>
    </location>
</feature>
<gene>
    <name evidence="13" type="ORF">QWI16_03865</name>
</gene>
<evidence type="ECO:0000256" key="5">
    <source>
        <dbReference type="ARBA" id="ARBA00023122"/>
    </source>
</evidence>
<protein>
    <submittedName>
        <fullName evidence="13">Hemolysin family protein</fullName>
    </submittedName>
</protein>
<keyword evidence="6 8" id="KW-0472">Membrane</keyword>
<dbReference type="CDD" id="cd04590">
    <property type="entry name" value="CBS_pair_CorC_HlyC_assoc"/>
    <property type="match status" value="1"/>
</dbReference>
<evidence type="ECO:0000256" key="8">
    <source>
        <dbReference type="PROSITE-ProRule" id="PRU01193"/>
    </source>
</evidence>
<evidence type="ECO:0000313" key="14">
    <source>
        <dbReference type="Proteomes" id="UP001168380"/>
    </source>
</evidence>
<dbReference type="RefSeq" id="WP_302711427.1">
    <property type="nucleotide sequence ID" value="NZ_JAULRT010000035.1"/>
</dbReference>
<dbReference type="Proteomes" id="UP001168380">
    <property type="component" value="Unassembled WGS sequence"/>
</dbReference>
<accession>A0ABT8TF62</accession>
<dbReference type="Gene3D" id="3.10.580.10">
    <property type="entry name" value="CBS-domain"/>
    <property type="match status" value="1"/>
</dbReference>
<dbReference type="PROSITE" id="PS51371">
    <property type="entry name" value="CBS"/>
    <property type="match status" value="2"/>
</dbReference>
<keyword evidence="3" id="KW-0677">Repeat</keyword>
<keyword evidence="2 8" id="KW-0812">Transmembrane</keyword>
<dbReference type="InterPro" id="IPR044751">
    <property type="entry name" value="Ion_transp-like_CBS"/>
</dbReference>
<dbReference type="SUPFAM" id="SSF54631">
    <property type="entry name" value="CBS-domain pair"/>
    <property type="match status" value="1"/>
</dbReference>
<comment type="subcellular location">
    <subcellularLocation>
        <location evidence="1">Membrane</location>
        <topology evidence="1">Multi-pass membrane protein</topology>
    </subcellularLocation>
</comment>
<dbReference type="PANTHER" id="PTHR22777:SF4">
    <property type="entry name" value="UPF0053 PROTEIN SLL1254"/>
    <property type="match status" value="1"/>
</dbReference>
<evidence type="ECO:0000256" key="9">
    <source>
        <dbReference type="SAM" id="MobiDB-lite"/>
    </source>
</evidence>
<evidence type="ECO:0000256" key="10">
    <source>
        <dbReference type="SAM" id="Phobius"/>
    </source>
</evidence>
<feature type="domain" description="CBS" evidence="11">
    <location>
        <begin position="199"/>
        <end position="258"/>
    </location>
</feature>
<proteinExistence type="predicted"/>
<dbReference type="PROSITE" id="PS51846">
    <property type="entry name" value="CNNM"/>
    <property type="match status" value="1"/>
</dbReference>
<evidence type="ECO:0000256" key="6">
    <source>
        <dbReference type="ARBA" id="ARBA00023136"/>
    </source>
</evidence>
<dbReference type="EMBL" id="JAULRT010000035">
    <property type="protein sequence ID" value="MDO3381296.1"/>
    <property type="molecule type" value="Genomic_DNA"/>
</dbReference>
<organism evidence="13 14">
    <name type="scientific">Gilvimarinus algae</name>
    <dbReference type="NCBI Taxonomy" id="3058037"/>
    <lineage>
        <taxon>Bacteria</taxon>
        <taxon>Pseudomonadati</taxon>
        <taxon>Pseudomonadota</taxon>
        <taxon>Gammaproteobacteria</taxon>
        <taxon>Cellvibrionales</taxon>
        <taxon>Cellvibrionaceae</taxon>
        <taxon>Gilvimarinus</taxon>
    </lineage>
</organism>
<evidence type="ECO:0000256" key="3">
    <source>
        <dbReference type="ARBA" id="ARBA00022737"/>
    </source>
</evidence>
<dbReference type="Pfam" id="PF00571">
    <property type="entry name" value="CBS"/>
    <property type="match status" value="1"/>
</dbReference>
<evidence type="ECO:0000256" key="2">
    <source>
        <dbReference type="ARBA" id="ARBA00022692"/>
    </source>
</evidence>
<dbReference type="InterPro" id="IPR046342">
    <property type="entry name" value="CBS_dom_sf"/>
</dbReference>
<keyword evidence="5 7" id="KW-0129">CBS domain</keyword>
<feature type="domain" description="CBS" evidence="11">
    <location>
        <begin position="264"/>
        <end position="322"/>
    </location>
</feature>
<feature type="domain" description="CNNM transmembrane" evidence="12">
    <location>
        <begin position="1"/>
        <end position="180"/>
    </location>
</feature>
<evidence type="ECO:0000256" key="4">
    <source>
        <dbReference type="ARBA" id="ARBA00022989"/>
    </source>
</evidence>
<name>A0ABT8TF62_9GAMM</name>
<feature type="transmembrane region" description="Helical" evidence="10">
    <location>
        <begin position="119"/>
        <end position="138"/>
    </location>
</feature>
<evidence type="ECO:0000256" key="7">
    <source>
        <dbReference type="PROSITE-ProRule" id="PRU00703"/>
    </source>
</evidence>
<dbReference type="InterPro" id="IPR002550">
    <property type="entry name" value="CNNM"/>
</dbReference>
<keyword evidence="4 8" id="KW-1133">Transmembrane helix</keyword>
<reference evidence="13" key="1">
    <citation type="submission" date="2023-07" db="EMBL/GenBank/DDBJ databases">
        <title>Gilvimarinus algae sp. nov., isolated from the surface of Kelp.</title>
        <authorList>
            <person name="Sun Y.Y."/>
            <person name="Gong Y."/>
            <person name="Du Z.J."/>
        </authorList>
    </citation>
    <scope>NUCLEOTIDE SEQUENCE</scope>
    <source>
        <strain evidence="13">SDUM040014</strain>
    </source>
</reference>
<keyword evidence="14" id="KW-1185">Reference proteome</keyword>